<accession>A0A0C9VA51</accession>
<feature type="region of interest" description="Disordered" evidence="1">
    <location>
        <begin position="209"/>
        <end position="262"/>
    </location>
</feature>
<evidence type="ECO:0000256" key="1">
    <source>
        <dbReference type="SAM" id="MobiDB-lite"/>
    </source>
</evidence>
<feature type="region of interest" description="Disordered" evidence="1">
    <location>
        <begin position="276"/>
        <end position="296"/>
    </location>
</feature>
<reference evidence="2 3" key="1">
    <citation type="submission" date="2014-06" db="EMBL/GenBank/DDBJ databases">
        <title>Evolutionary Origins and Diversification of the Mycorrhizal Mutualists.</title>
        <authorList>
            <consortium name="DOE Joint Genome Institute"/>
            <consortium name="Mycorrhizal Genomics Consortium"/>
            <person name="Kohler A."/>
            <person name="Kuo A."/>
            <person name="Nagy L.G."/>
            <person name="Floudas D."/>
            <person name="Copeland A."/>
            <person name="Barry K.W."/>
            <person name="Cichocki N."/>
            <person name="Veneault-Fourrey C."/>
            <person name="LaButti K."/>
            <person name="Lindquist E.A."/>
            <person name="Lipzen A."/>
            <person name="Lundell T."/>
            <person name="Morin E."/>
            <person name="Murat C."/>
            <person name="Riley R."/>
            <person name="Ohm R."/>
            <person name="Sun H."/>
            <person name="Tunlid A."/>
            <person name="Henrissat B."/>
            <person name="Grigoriev I.V."/>
            <person name="Hibbett D.S."/>
            <person name="Martin F."/>
        </authorList>
    </citation>
    <scope>NUCLEOTIDE SEQUENCE [LARGE SCALE GENOMIC DNA]</scope>
    <source>
        <strain evidence="2 3">SS14</strain>
    </source>
</reference>
<gene>
    <name evidence="2" type="ORF">M422DRAFT_252755</name>
</gene>
<organism evidence="2 3">
    <name type="scientific">Sphaerobolus stellatus (strain SS14)</name>
    <dbReference type="NCBI Taxonomy" id="990650"/>
    <lineage>
        <taxon>Eukaryota</taxon>
        <taxon>Fungi</taxon>
        <taxon>Dikarya</taxon>
        <taxon>Basidiomycota</taxon>
        <taxon>Agaricomycotina</taxon>
        <taxon>Agaricomycetes</taxon>
        <taxon>Phallomycetidae</taxon>
        <taxon>Geastrales</taxon>
        <taxon>Sphaerobolaceae</taxon>
        <taxon>Sphaerobolus</taxon>
    </lineage>
</organism>
<sequence>MSVPNVLREDSDSYFLEEDVDIAAWLTQVIGELPRQAIMLHMKDVFGSHTNFDTAFIGFDPNLLCAEMHRTRWLTDASLPLHIGSQITKGIKGKTQIETAKIPEGPEFLKLVLEHCSLSREQIYYQIIPYMIRDDEKRPLSTAAVERTAYMALCEQEKAPYKGKKPATANKQPKPSVHAPTPVKASESSWQQLDTDLESYGQAHEQVLPYDEAPPSNNSFDSSSDSNLISADSTSPSASTDNVEDTDDCNAESATSASVTNLVNYGHQPFLGGLERISTTSVSATPTTDNQDGYDY</sequence>
<keyword evidence="3" id="KW-1185">Reference proteome</keyword>
<evidence type="ECO:0000313" key="2">
    <source>
        <dbReference type="EMBL" id="KIJ43844.1"/>
    </source>
</evidence>
<feature type="compositionally biased region" description="Polar residues" evidence="1">
    <location>
        <begin position="277"/>
        <end position="296"/>
    </location>
</feature>
<proteinExistence type="predicted"/>
<dbReference type="AlphaFoldDB" id="A0A0C9VA51"/>
<name>A0A0C9VA51_SPHS4</name>
<dbReference type="EMBL" id="KN837120">
    <property type="protein sequence ID" value="KIJ43844.1"/>
    <property type="molecule type" value="Genomic_DNA"/>
</dbReference>
<protein>
    <submittedName>
        <fullName evidence="2">Uncharacterized protein</fullName>
    </submittedName>
</protein>
<feature type="region of interest" description="Disordered" evidence="1">
    <location>
        <begin position="161"/>
        <end position="191"/>
    </location>
</feature>
<dbReference type="Proteomes" id="UP000054279">
    <property type="component" value="Unassembled WGS sequence"/>
</dbReference>
<feature type="compositionally biased region" description="Low complexity" evidence="1">
    <location>
        <begin position="216"/>
        <end position="241"/>
    </location>
</feature>
<feature type="compositionally biased region" description="Polar residues" evidence="1">
    <location>
        <begin position="252"/>
        <end position="262"/>
    </location>
</feature>
<dbReference type="HOGENOM" id="CLU_037356_1_0_1"/>
<evidence type="ECO:0000313" key="3">
    <source>
        <dbReference type="Proteomes" id="UP000054279"/>
    </source>
</evidence>